<dbReference type="PATRIC" id="fig|676032.3.peg.730"/>
<reference evidence="3" key="1">
    <citation type="journal article" date="2011" name="Appl. Environ. Microbiol.">
        <title>Common ancestry and novel genetic traits of Francisella novicida-like isolates from North America and Australia as revealed by comparative genomic analyses.</title>
        <authorList>
            <person name="Siddaramappa S."/>
            <person name="Challacombe J.F."/>
            <person name="Petersen J.M."/>
            <person name="Pillai S."/>
            <person name="Hogg G."/>
            <person name="Kuske C.R."/>
        </authorList>
    </citation>
    <scope>NUCLEOTIDE SEQUENCE [LARGE SCALE GENOMIC DNA]</scope>
    <source>
        <strain evidence="3">3523</strain>
    </source>
</reference>
<dbReference type="AlphaFoldDB" id="F4BK90"/>
<dbReference type="KEGG" id="fcn:FN3523_0727"/>
<gene>
    <name evidence="2" type="ordered locus">FN3523_0727</name>
</gene>
<dbReference type="Proteomes" id="UP000008303">
    <property type="component" value="Chromosome"/>
</dbReference>
<sequence>MNKENNKKQQNSVCKDYFLLSILVIALLVYLVYFWVDIQSDFVICVNIVISYKELFIPLISSLFGAGVSYYFMIRKEKNTARDNNNLVLMTIKNKIIILNTLLDGYEENLNKELESLKSQKAEDLIKSFQRYYLLDKNFLIENDCLNRLYIKSLKIIYEYVFSYNCLIHSFNHKLQIKQEQSIDSILSTQVNHTVTVLDLRKADLKQSPEIREIYIKDCLNDLSKLRQRIKEIWQKLLFIDPKINKKVK</sequence>
<keyword evidence="1" id="KW-0812">Transmembrane</keyword>
<organism evidence="2 3">
    <name type="scientific">Francisella hispaniensis</name>
    <dbReference type="NCBI Taxonomy" id="622488"/>
    <lineage>
        <taxon>Bacteria</taxon>
        <taxon>Pseudomonadati</taxon>
        <taxon>Pseudomonadota</taxon>
        <taxon>Gammaproteobacteria</taxon>
        <taxon>Thiotrichales</taxon>
        <taxon>Francisellaceae</taxon>
        <taxon>Francisella</taxon>
    </lineage>
</organism>
<dbReference type="EMBL" id="CP002558">
    <property type="protein sequence ID" value="AEB28584.1"/>
    <property type="molecule type" value="Genomic_DNA"/>
</dbReference>
<protein>
    <submittedName>
        <fullName evidence="2">Uncharacterized protein</fullName>
    </submittedName>
</protein>
<dbReference type="HOGENOM" id="CLU_1118893_0_0_6"/>
<dbReference type="RefSeq" id="WP_014548036.1">
    <property type="nucleotide sequence ID" value="NC_017449.1"/>
</dbReference>
<proteinExistence type="predicted"/>
<evidence type="ECO:0000256" key="1">
    <source>
        <dbReference type="SAM" id="Phobius"/>
    </source>
</evidence>
<evidence type="ECO:0000313" key="3">
    <source>
        <dbReference type="Proteomes" id="UP000008303"/>
    </source>
</evidence>
<evidence type="ECO:0000313" key="2">
    <source>
        <dbReference type="EMBL" id="AEB28584.1"/>
    </source>
</evidence>
<feature type="transmembrane region" description="Helical" evidence="1">
    <location>
        <begin position="17"/>
        <end position="36"/>
    </location>
</feature>
<feature type="transmembrane region" description="Helical" evidence="1">
    <location>
        <begin position="56"/>
        <end position="74"/>
    </location>
</feature>
<keyword evidence="1" id="KW-1133">Transmembrane helix</keyword>
<accession>F4BK90</accession>
<name>F4BK90_9GAMM</name>
<keyword evidence="1" id="KW-0472">Membrane</keyword>